<dbReference type="SUPFAM" id="SSF51905">
    <property type="entry name" value="FAD/NAD(P)-binding domain"/>
    <property type="match status" value="1"/>
</dbReference>
<evidence type="ECO:0000256" key="1">
    <source>
        <dbReference type="ARBA" id="ARBA00005272"/>
    </source>
</evidence>
<evidence type="ECO:0000313" key="9">
    <source>
        <dbReference type="EMBL" id="NBC71927.1"/>
    </source>
</evidence>
<sequence length="395" mass="43036">MNTKTCVVIGAGYAGIHAVKEIRSLFGNHAGSHPMRLVLIDRNPYHLRKVLLFRPAVTDEDIRIPLTTLFPDGVKLVQATVTRIRSEERKLVYEDASGAEREIDYDLLVVAAGSVVREPAPAQGGIALASLAHARQIRSAWLANLERAATENDPNERARLMRVAIAGAGISGIETAAELAHHGRKDAERLGLDPSSVSVELYNAHWRLFLDGPAKVGHKLEHYLRELGVDVKHEKRVVKEIDGALTLSDGEERCVGLCIWTLGLKPNPMLRAIGMPVTAEGAAIVDASYRVKDMPGVYAIGDCARIVAPGSGQADGMTCKEAIPQAARIAKVLLADLEDRQAPVHESYMKTFCIGLGPDKGLAWVNKWGLDLVITGKLGWKIKTYTWQMASMLPQ</sequence>
<feature type="domain" description="FAD/NAD(P)-binding" evidence="8">
    <location>
        <begin position="5"/>
        <end position="323"/>
    </location>
</feature>
<reference evidence="9 10" key="1">
    <citation type="submission" date="2020-01" db="EMBL/GenBank/DDBJ databases">
        <title>Paenibacillus soybeanensis sp. nov. isolated from the nodules of soybean (Glycine max(L.) Merr).</title>
        <authorList>
            <person name="Wang H."/>
        </authorList>
    </citation>
    <scope>NUCLEOTIDE SEQUENCE [LARGE SCALE GENOMIC DNA]</scope>
    <source>
        <strain evidence="9 10">DSM 23054</strain>
    </source>
</reference>
<dbReference type="InterPro" id="IPR045024">
    <property type="entry name" value="NDH-2"/>
</dbReference>
<dbReference type="PRINTS" id="PR00368">
    <property type="entry name" value="FADPNR"/>
</dbReference>
<accession>A0A7X5C0N6</accession>
<evidence type="ECO:0000313" key="10">
    <source>
        <dbReference type="Proteomes" id="UP000558113"/>
    </source>
</evidence>
<evidence type="ECO:0000256" key="5">
    <source>
        <dbReference type="ARBA" id="ARBA00023002"/>
    </source>
</evidence>
<dbReference type="Gene3D" id="3.50.50.100">
    <property type="match status" value="1"/>
</dbReference>
<dbReference type="RefSeq" id="WP_161702371.1">
    <property type="nucleotide sequence ID" value="NZ_JAAAMU010000014.1"/>
</dbReference>
<organism evidence="9 10">
    <name type="scientific">Paenibacillus sacheonensis</name>
    <dbReference type="NCBI Taxonomy" id="742054"/>
    <lineage>
        <taxon>Bacteria</taxon>
        <taxon>Bacillati</taxon>
        <taxon>Bacillota</taxon>
        <taxon>Bacilli</taxon>
        <taxon>Bacillales</taxon>
        <taxon>Paenibacillaceae</taxon>
        <taxon>Paenibacillus</taxon>
    </lineage>
</organism>
<dbReference type="PANTHER" id="PTHR43706">
    <property type="entry name" value="NADH DEHYDROGENASE"/>
    <property type="match status" value="1"/>
</dbReference>
<keyword evidence="3" id="KW-0285">Flavoprotein</keyword>
<dbReference type="InterPro" id="IPR023753">
    <property type="entry name" value="FAD/NAD-binding_dom"/>
</dbReference>
<dbReference type="AlphaFoldDB" id="A0A7X5C0N6"/>
<keyword evidence="5" id="KW-0560">Oxidoreductase</keyword>
<evidence type="ECO:0000256" key="7">
    <source>
        <dbReference type="ARBA" id="ARBA00047599"/>
    </source>
</evidence>
<gene>
    <name evidence="9" type="ORF">GT003_23265</name>
</gene>
<comment type="catalytic activity">
    <reaction evidence="7">
        <text>a quinone + NADH + H(+) = a quinol + NAD(+)</text>
        <dbReference type="Rhea" id="RHEA:46160"/>
        <dbReference type="ChEBI" id="CHEBI:15378"/>
        <dbReference type="ChEBI" id="CHEBI:24646"/>
        <dbReference type="ChEBI" id="CHEBI:57540"/>
        <dbReference type="ChEBI" id="CHEBI:57945"/>
        <dbReference type="ChEBI" id="CHEBI:132124"/>
        <dbReference type="EC" id="1.6.5.9"/>
    </reaction>
</comment>
<keyword evidence="6" id="KW-0520">NAD</keyword>
<dbReference type="PRINTS" id="PR00411">
    <property type="entry name" value="PNDRDTASEI"/>
</dbReference>
<dbReference type="EMBL" id="JAAAMU010000014">
    <property type="protein sequence ID" value="NBC71927.1"/>
    <property type="molecule type" value="Genomic_DNA"/>
</dbReference>
<keyword evidence="10" id="KW-1185">Reference proteome</keyword>
<evidence type="ECO:0000256" key="3">
    <source>
        <dbReference type="ARBA" id="ARBA00022630"/>
    </source>
</evidence>
<evidence type="ECO:0000256" key="6">
    <source>
        <dbReference type="ARBA" id="ARBA00023027"/>
    </source>
</evidence>
<evidence type="ECO:0000256" key="4">
    <source>
        <dbReference type="ARBA" id="ARBA00022827"/>
    </source>
</evidence>
<proteinExistence type="inferred from homology"/>
<dbReference type="Proteomes" id="UP000558113">
    <property type="component" value="Unassembled WGS sequence"/>
</dbReference>
<dbReference type="PANTHER" id="PTHR43706:SF47">
    <property type="entry name" value="EXTERNAL NADH-UBIQUINONE OXIDOREDUCTASE 1, MITOCHONDRIAL-RELATED"/>
    <property type="match status" value="1"/>
</dbReference>
<dbReference type="Pfam" id="PF07992">
    <property type="entry name" value="Pyr_redox_2"/>
    <property type="match status" value="1"/>
</dbReference>
<dbReference type="OrthoDB" id="2641866at2"/>
<evidence type="ECO:0000256" key="2">
    <source>
        <dbReference type="ARBA" id="ARBA00012637"/>
    </source>
</evidence>
<evidence type="ECO:0000259" key="8">
    <source>
        <dbReference type="Pfam" id="PF07992"/>
    </source>
</evidence>
<comment type="caution">
    <text evidence="9">The sequence shown here is derived from an EMBL/GenBank/DDBJ whole genome shotgun (WGS) entry which is preliminary data.</text>
</comment>
<dbReference type="GO" id="GO:0050136">
    <property type="term" value="F:NADH dehydrogenase (quinone) (non-electrogenic) activity"/>
    <property type="evidence" value="ECO:0007669"/>
    <property type="project" value="UniProtKB-EC"/>
</dbReference>
<name>A0A7X5C0N6_9BACL</name>
<comment type="similarity">
    <text evidence="1">Belongs to the NADH dehydrogenase family.</text>
</comment>
<dbReference type="InterPro" id="IPR036188">
    <property type="entry name" value="FAD/NAD-bd_sf"/>
</dbReference>
<dbReference type="EC" id="1.6.5.9" evidence="2"/>
<protein>
    <recommendedName>
        <fullName evidence="2">NADH:ubiquinone reductase (non-electrogenic)</fullName>
        <ecNumber evidence="2">1.6.5.9</ecNumber>
    </recommendedName>
</protein>
<keyword evidence="4" id="KW-0274">FAD</keyword>